<evidence type="ECO:0000313" key="1">
    <source>
        <dbReference type="EMBL" id="BAR96454.1"/>
    </source>
</evidence>
<dbReference type="EMBL" id="AP014925">
    <property type="protein sequence ID" value="BAR96454.1"/>
    <property type="molecule type" value="Genomic_DNA"/>
</dbReference>
<proteinExistence type="predicted"/>
<dbReference type="AlphaFoldDB" id="A0AAD1F7Q3"/>
<sequence>MKQWQEGGFYELQKYYSQISARLVCKRNLLAVKLLHSFMGYLCNKTRIKCS</sequence>
<gene>
    <name evidence="1" type="ORF">PI172_1726</name>
</gene>
<organism evidence="1 2">
    <name type="scientific">Prevotella intermedia</name>
    <dbReference type="NCBI Taxonomy" id="28131"/>
    <lineage>
        <taxon>Bacteria</taxon>
        <taxon>Pseudomonadati</taxon>
        <taxon>Bacteroidota</taxon>
        <taxon>Bacteroidia</taxon>
        <taxon>Bacteroidales</taxon>
        <taxon>Prevotellaceae</taxon>
        <taxon>Prevotella</taxon>
    </lineage>
</organism>
<accession>A0AAD1F7Q3</accession>
<name>A0AAD1F7Q3_PREIN</name>
<reference evidence="1 2" key="1">
    <citation type="submission" date="2015-07" db="EMBL/GenBank/DDBJ databases">
        <title>Complete genome sequence of Prevotella intermedia strain 17-2.</title>
        <authorList>
            <person name="Nambu T."/>
        </authorList>
    </citation>
    <scope>NUCLEOTIDE SEQUENCE [LARGE SCALE GENOMIC DNA]</scope>
    <source>
        <strain evidence="1 2">17-2</strain>
    </source>
</reference>
<dbReference type="Proteomes" id="UP000067008">
    <property type="component" value="Chromosome 2"/>
</dbReference>
<protein>
    <submittedName>
        <fullName evidence="1">Uncharacterized protein</fullName>
    </submittedName>
</protein>
<evidence type="ECO:0000313" key="2">
    <source>
        <dbReference type="Proteomes" id="UP000067008"/>
    </source>
</evidence>